<proteinExistence type="predicted"/>
<evidence type="ECO:0000256" key="1">
    <source>
        <dbReference type="SAM" id="MobiDB-lite"/>
    </source>
</evidence>
<protein>
    <submittedName>
        <fullName evidence="2">Uncharacterized protein</fullName>
    </submittedName>
</protein>
<dbReference type="Proteomes" id="UP001497382">
    <property type="component" value="Unassembled WGS sequence"/>
</dbReference>
<reference evidence="2 3" key="1">
    <citation type="submission" date="2024-04" db="EMBL/GenBank/DDBJ databases">
        <authorList>
            <person name="Rising A."/>
            <person name="Reimegard J."/>
            <person name="Sonavane S."/>
            <person name="Akerstrom W."/>
            <person name="Nylinder S."/>
            <person name="Hedman E."/>
            <person name="Kallberg Y."/>
        </authorList>
    </citation>
    <scope>NUCLEOTIDE SEQUENCE [LARGE SCALE GENOMIC DNA]</scope>
</reference>
<name>A0AAV2A8C7_9ARAC</name>
<evidence type="ECO:0000313" key="3">
    <source>
        <dbReference type="Proteomes" id="UP001497382"/>
    </source>
</evidence>
<evidence type="ECO:0000313" key="2">
    <source>
        <dbReference type="EMBL" id="CAL1278928.1"/>
    </source>
</evidence>
<dbReference type="AlphaFoldDB" id="A0AAV2A8C7"/>
<comment type="caution">
    <text evidence="2">The sequence shown here is derived from an EMBL/GenBank/DDBJ whole genome shotgun (WGS) entry which is preliminary data.</text>
</comment>
<accession>A0AAV2A8C7</accession>
<gene>
    <name evidence="2" type="ORF">LARSCL_LOCUS10063</name>
</gene>
<feature type="region of interest" description="Disordered" evidence="1">
    <location>
        <begin position="55"/>
        <end position="75"/>
    </location>
</feature>
<organism evidence="2 3">
    <name type="scientific">Larinioides sclopetarius</name>
    <dbReference type="NCBI Taxonomy" id="280406"/>
    <lineage>
        <taxon>Eukaryota</taxon>
        <taxon>Metazoa</taxon>
        <taxon>Ecdysozoa</taxon>
        <taxon>Arthropoda</taxon>
        <taxon>Chelicerata</taxon>
        <taxon>Arachnida</taxon>
        <taxon>Araneae</taxon>
        <taxon>Araneomorphae</taxon>
        <taxon>Entelegynae</taxon>
        <taxon>Araneoidea</taxon>
        <taxon>Araneidae</taxon>
        <taxon>Larinioides</taxon>
    </lineage>
</organism>
<keyword evidence="3" id="KW-1185">Reference proteome</keyword>
<dbReference type="EMBL" id="CAXIEN010000117">
    <property type="protein sequence ID" value="CAL1278928.1"/>
    <property type="molecule type" value="Genomic_DNA"/>
</dbReference>
<sequence>MGEASFGSQGHCGHRESCRRLRHFGQAPRPAGSFEVFGCHWVYFNRWPLYAGDFHEPDPGRVPGTQAPRGDRSSI</sequence>